<dbReference type="CDD" id="cd06230">
    <property type="entry name" value="M14_ASTE_ASPA_like"/>
    <property type="match status" value="1"/>
</dbReference>
<comment type="cofactor">
    <cofactor evidence="1">
        <name>Zn(2+)</name>
        <dbReference type="ChEBI" id="CHEBI:29105"/>
    </cofactor>
</comment>
<dbReference type="GO" id="GO:0046872">
    <property type="term" value="F:metal ion binding"/>
    <property type="evidence" value="ECO:0007669"/>
    <property type="project" value="UniProtKB-KW"/>
</dbReference>
<evidence type="ECO:0000256" key="4">
    <source>
        <dbReference type="ARBA" id="ARBA00022833"/>
    </source>
</evidence>
<dbReference type="AlphaFoldDB" id="A0A916S9Z1"/>
<sequence length="319" mass="34731">MNKIGTAQILPGEKTEGYIQFGSDIDGSPFQIPVLIATGKEDGPVVWVQGCIHGDEFGGAASIIRFFQELNVDSLKGTFIGVPVVNLPSYKDRSRISPLDGANLNRVFPGDPNGTYSLRLADKIQELIINHADYLFDLHSGGIALYCPFFTICKGGDSEAAKKSRWLSERMGTKIVWVTDSTNSVNGTVTDYVMNAGIPTVTVEVGGGVVTEEHEELFKTSIKNGMKALEMLDGDPVEFDEYEVYTKGDFIFSPAGGLFVPACEAGSKLNKGDLIGTIINLHGEVLEEIRCKEDNSFLAATGHRYWPTEMGRLIAETYS</sequence>
<dbReference type="EMBL" id="BMEY01000029">
    <property type="protein sequence ID" value="GGA91206.1"/>
    <property type="molecule type" value="Genomic_DNA"/>
</dbReference>
<dbReference type="GO" id="GO:0016811">
    <property type="term" value="F:hydrolase activity, acting on carbon-nitrogen (but not peptide) bonds, in linear amides"/>
    <property type="evidence" value="ECO:0007669"/>
    <property type="project" value="InterPro"/>
</dbReference>
<evidence type="ECO:0000256" key="2">
    <source>
        <dbReference type="ARBA" id="ARBA00022723"/>
    </source>
</evidence>
<dbReference type="PANTHER" id="PTHR37326">
    <property type="entry name" value="BLL3975 PROTEIN"/>
    <property type="match status" value="1"/>
</dbReference>
<keyword evidence="4" id="KW-0862">Zinc</keyword>
<reference evidence="6" key="2">
    <citation type="submission" date="2020-09" db="EMBL/GenBank/DDBJ databases">
        <authorList>
            <person name="Sun Q."/>
            <person name="Zhou Y."/>
        </authorList>
    </citation>
    <scope>NUCLEOTIDE SEQUENCE</scope>
    <source>
        <strain evidence="6">CGMCC 1.12408</strain>
    </source>
</reference>
<comment type="caution">
    <text evidence="6">The sequence shown here is derived from an EMBL/GenBank/DDBJ whole genome shotgun (WGS) entry which is preliminary data.</text>
</comment>
<evidence type="ECO:0000256" key="3">
    <source>
        <dbReference type="ARBA" id="ARBA00022801"/>
    </source>
</evidence>
<evidence type="ECO:0000259" key="5">
    <source>
        <dbReference type="Pfam" id="PF24827"/>
    </source>
</evidence>
<dbReference type="GO" id="GO:0016788">
    <property type="term" value="F:hydrolase activity, acting on ester bonds"/>
    <property type="evidence" value="ECO:0007669"/>
    <property type="project" value="InterPro"/>
</dbReference>
<feature type="domain" description="Succinylglutamate desuccinylase/Aspartoacylase catalytic" evidence="5">
    <location>
        <begin position="43"/>
        <end position="213"/>
    </location>
</feature>
<organism evidence="6 7">
    <name type="scientific">Ornithinibacillus halotolerans</name>
    <dbReference type="NCBI Taxonomy" id="1274357"/>
    <lineage>
        <taxon>Bacteria</taxon>
        <taxon>Bacillati</taxon>
        <taxon>Bacillota</taxon>
        <taxon>Bacilli</taxon>
        <taxon>Bacillales</taxon>
        <taxon>Bacillaceae</taxon>
        <taxon>Ornithinibacillus</taxon>
    </lineage>
</organism>
<dbReference type="InterPro" id="IPR055438">
    <property type="entry name" value="AstE_AspA_cat"/>
</dbReference>
<keyword evidence="3" id="KW-0378">Hydrolase</keyword>
<dbReference type="InterPro" id="IPR043795">
    <property type="entry name" value="N-alpha-Ac-DABA-like"/>
</dbReference>
<dbReference type="Proteomes" id="UP000613512">
    <property type="component" value="Unassembled WGS sequence"/>
</dbReference>
<proteinExistence type="predicted"/>
<dbReference type="SUPFAM" id="SSF53187">
    <property type="entry name" value="Zn-dependent exopeptidases"/>
    <property type="match status" value="1"/>
</dbReference>
<evidence type="ECO:0000256" key="1">
    <source>
        <dbReference type="ARBA" id="ARBA00001947"/>
    </source>
</evidence>
<dbReference type="RefSeq" id="WP_188386177.1">
    <property type="nucleotide sequence ID" value="NZ_BMEY01000029.1"/>
</dbReference>
<protein>
    <recommendedName>
        <fullName evidence="5">Succinylglutamate desuccinylase/Aspartoacylase catalytic domain-containing protein</fullName>
    </recommendedName>
</protein>
<dbReference type="InterPro" id="IPR053138">
    <property type="entry name" value="N-alpha-Ac-DABA_deacetylase"/>
</dbReference>
<dbReference type="Gene3D" id="3.40.630.10">
    <property type="entry name" value="Zn peptidases"/>
    <property type="match status" value="1"/>
</dbReference>
<keyword evidence="2" id="KW-0479">Metal-binding</keyword>
<evidence type="ECO:0000313" key="7">
    <source>
        <dbReference type="Proteomes" id="UP000613512"/>
    </source>
</evidence>
<gene>
    <name evidence="6" type="ORF">GCM10008025_37140</name>
</gene>
<name>A0A916S9Z1_9BACI</name>
<accession>A0A916S9Z1</accession>
<keyword evidence="7" id="KW-1185">Reference proteome</keyword>
<dbReference type="PANTHER" id="PTHR37326:SF1">
    <property type="entry name" value="BLL3975 PROTEIN"/>
    <property type="match status" value="1"/>
</dbReference>
<evidence type="ECO:0000313" key="6">
    <source>
        <dbReference type="EMBL" id="GGA91206.1"/>
    </source>
</evidence>
<reference evidence="6" key="1">
    <citation type="journal article" date="2014" name="Int. J. Syst. Evol. Microbiol.">
        <title>Complete genome sequence of Corynebacterium casei LMG S-19264T (=DSM 44701T), isolated from a smear-ripened cheese.</title>
        <authorList>
            <consortium name="US DOE Joint Genome Institute (JGI-PGF)"/>
            <person name="Walter F."/>
            <person name="Albersmeier A."/>
            <person name="Kalinowski J."/>
            <person name="Ruckert C."/>
        </authorList>
    </citation>
    <scope>NUCLEOTIDE SEQUENCE</scope>
    <source>
        <strain evidence="6">CGMCC 1.12408</strain>
    </source>
</reference>
<dbReference type="Pfam" id="PF24827">
    <property type="entry name" value="AstE_AspA_cat"/>
    <property type="match status" value="1"/>
</dbReference>
<dbReference type="PIRSF" id="PIRSF039012">
    <property type="entry name" value="ASP"/>
    <property type="match status" value="1"/>
</dbReference>